<reference evidence="6" key="1">
    <citation type="submission" date="2021-01" db="EMBL/GenBank/DDBJ databases">
        <authorList>
            <person name="Corre E."/>
            <person name="Pelletier E."/>
            <person name="Niang G."/>
            <person name="Scheremetjew M."/>
            <person name="Finn R."/>
            <person name="Kale V."/>
            <person name="Holt S."/>
            <person name="Cochrane G."/>
            <person name="Meng A."/>
            <person name="Brown T."/>
            <person name="Cohen L."/>
        </authorList>
    </citation>
    <scope>NUCLEOTIDE SEQUENCE</scope>
    <source>
        <strain evidence="6">Ms1</strain>
    </source>
</reference>
<accession>A0A7S1CN91</accession>
<dbReference type="GO" id="GO:0008460">
    <property type="term" value="F:dTDP-glucose 4,6-dehydratase activity"/>
    <property type="evidence" value="ECO:0007669"/>
    <property type="project" value="InterPro"/>
</dbReference>
<dbReference type="AlphaFoldDB" id="A0A7S1CN91"/>
<protein>
    <recommendedName>
        <fullName evidence="5">NAD(P)-binding domain-containing protein</fullName>
    </recommendedName>
</protein>
<proteinExistence type="predicted"/>
<dbReference type="InterPro" id="IPR036291">
    <property type="entry name" value="NAD(P)-bd_dom_sf"/>
</dbReference>
<evidence type="ECO:0000256" key="4">
    <source>
        <dbReference type="SAM" id="MobiDB-lite"/>
    </source>
</evidence>
<gene>
    <name evidence="6" type="ORF">BSP0115_LOCUS15602</name>
</gene>
<evidence type="ECO:0000259" key="5">
    <source>
        <dbReference type="Pfam" id="PF16363"/>
    </source>
</evidence>
<dbReference type="PANTHER" id="PTHR43000">
    <property type="entry name" value="DTDP-D-GLUCOSE 4,6-DEHYDRATASE-RELATED"/>
    <property type="match status" value="1"/>
</dbReference>
<dbReference type="Pfam" id="PF16363">
    <property type="entry name" value="GDP_Man_Dehyd"/>
    <property type="match status" value="1"/>
</dbReference>
<evidence type="ECO:0000256" key="3">
    <source>
        <dbReference type="ARBA" id="ARBA00023239"/>
    </source>
</evidence>
<dbReference type="InterPro" id="IPR005888">
    <property type="entry name" value="dTDP_Gluc_deHydtase"/>
</dbReference>
<dbReference type="FunFam" id="3.40.50.720:FF:000304">
    <property type="entry name" value="UDP-glucose 4,6-dehydratase"/>
    <property type="match status" value="1"/>
</dbReference>
<evidence type="ECO:0000313" key="6">
    <source>
        <dbReference type="EMBL" id="CAD8922339.1"/>
    </source>
</evidence>
<keyword evidence="2" id="KW-0520">NAD</keyword>
<feature type="region of interest" description="Disordered" evidence="4">
    <location>
        <begin position="344"/>
        <end position="371"/>
    </location>
</feature>
<comment type="cofactor">
    <cofactor evidence="1">
        <name>NAD(+)</name>
        <dbReference type="ChEBI" id="CHEBI:57540"/>
    </cofactor>
</comment>
<dbReference type="CDD" id="cd05246">
    <property type="entry name" value="dTDP_GD_SDR_e"/>
    <property type="match status" value="1"/>
</dbReference>
<dbReference type="Gene3D" id="3.90.25.10">
    <property type="entry name" value="UDP-galactose 4-epimerase, domain 1"/>
    <property type="match status" value="1"/>
</dbReference>
<dbReference type="GO" id="GO:0009225">
    <property type="term" value="P:nucleotide-sugar metabolic process"/>
    <property type="evidence" value="ECO:0007669"/>
    <property type="project" value="InterPro"/>
</dbReference>
<feature type="compositionally biased region" description="Low complexity" evidence="4">
    <location>
        <begin position="356"/>
        <end position="365"/>
    </location>
</feature>
<name>A0A7S1CN91_9STRA</name>
<dbReference type="EMBL" id="HBFS01023309">
    <property type="protein sequence ID" value="CAD8922339.1"/>
    <property type="molecule type" value="Transcribed_RNA"/>
</dbReference>
<dbReference type="SUPFAM" id="SSF51735">
    <property type="entry name" value="NAD(P)-binding Rossmann-fold domains"/>
    <property type="match status" value="1"/>
</dbReference>
<feature type="domain" description="NAD(P)-binding" evidence="5">
    <location>
        <begin position="13"/>
        <end position="321"/>
    </location>
</feature>
<dbReference type="InterPro" id="IPR016040">
    <property type="entry name" value="NAD(P)-bd_dom"/>
</dbReference>
<sequence length="371" mass="41056">MAAAGDAFEKRILVTGGAGFIASHVVIRLVKNYPQYHIVNFDKLDYCSSLKNLDSISDAPNYTFIKGSVCSPDLVNYVLRTEKITHIMHFAAQTHVDNSFGNSFTFTENNILGTHVLLEGAKLLKSQLKLFLHVSTDEVYGEGKEGDDAAMHEGSILEPTNPYAATKAGAEYLVKAYARSFGLPTLITRGNNVYGPHQFPEKIIPKFINQLLRGHKVTLHGDGQNTRNYLFVEDVAAAFDLVLHKGKPGEIFNVGGDNEVPNIDVARLLIRKIMGADADTDEWITLVPDRPFNDLRYPLDSTRLRDLGWVEEVSWEDGLARTVEWYKKFSGNWDDVESALVAHPRRGHTERELTGHAETGTDEAAGGAGKA</sequence>
<keyword evidence="3" id="KW-0456">Lyase</keyword>
<organism evidence="6">
    <name type="scientific">Bicosoecida sp. CB-2014</name>
    <dbReference type="NCBI Taxonomy" id="1486930"/>
    <lineage>
        <taxon>Eukaryota</taxon>
        <taxon>Sar</taxon>
        <taxon>Stramenopiles</taxon>
        <taxon>Bigyra</taxon>
        <taxon>Opalozoa</taxon>
        <taxon>Bicosoecida</taxon>
    </lineage>
</organism>
<evidence type="ECO:0000256" key="1">
    <source>
        <dbReference type="ARBA" id="ARBA00001911"/>
    </source>
</evidence>
<dbReference type="Gene3D" id="3.40.50.720">
    <property type="entry name" value="NAD(P)-binding Rossmann-like Domain"/>
    <property type="match status" value="1"/>
</dbReference>
<evidence type="ECO:0000256" key="2">
    <source>
        <dbReference type="ARBA" id="ARBA00023027"/>
    </source>
</evidence>